<dbReference type="PANTHER" id="PTHR28026:SF9">
    <property type="entry name" value="2-HYDROXY-PALMITIC ACID DIOXYGENASE MPO1"/>
    <property type="match status" value="1"/>
</dbReference>
<dbReference type="GO" id="GO:0016020">
    <property type="term" value="C:membrane"/>
    <property type="evidence" value="ECO:0007669"/>
    <property type="project" value="GOC"/>
</dbReference>
<evidence type="ECO:0008006" key="4">
    <source>
        <dbReference type="Google" id="ProtNLM"/>
    </source>
</evidence>
<accession>A0A2T9Y8R2</accession>
<evidence type="ECO:0000313" key="2">
    <source>
        <dbReference type="EMBL" id="PVU88707.1"/>
    </source>
</evidence>
<keyword evidence="1" id="KW-0812">Transmembrane</keyword>
<keyword evidence="1" id="KW-1133">Transmembrane helix</keyword>
<sequence length="197" mass="22606">MSIFDLKAQYVKYGEYHANPINIISHQIFVPSIQWSTMGFFSLTGPLMEVPSFLLPLFGPSMLNIKMNFATIMALSRICYFITLDYVAAMLYTPILLIMLSTSSHVMETFQYPKLLMSFIFFISWAAQVAGHYKFEKRAPALLDNLIQAFAMAPFFVFLELLFMLGYRPAFHKEVSTLIADKVRIFHANRASAKKKE</sequence>
<gene>
    <name evidence="2" type="ORF">BB559_005436</name>
</gene>
<comment type="caution">
    <text evidence="2">The sequence shown here is derived from an EMBL/GenBank/DDBJ whole genome shotgun (WGS) entry which is preliminary data.</text>
</comment>
<dbReference type="InterPro" id="IPR009305">
    <property type="entry name" value="Mpo1-like"/>
</dbReference>
<evidence type="ECO:0000256" key="1">
    <source>
        <dbReference type="SAM" id="Phobius"/>
    </source>
</evidence>
<organism evidence="2 3">
    <name type="scientific">Furculomyces boomerangus</name>
    <dbReference type="NCBI Taxonomy" id="61424"/>
    <lineage>
        <taxon>Eukaryota</taxon>
        <taxon>Fungi</taxon>
        <taxon>Fungi incertae sedis</taxon>
        <taxon>Zoopagomycota</taxon>
        <taxon>Kickxellomycotina</taxon>
        <taxon>Harpellomycetes</taxon>
        <taxon>Harpellales</taxon>
        <taxon>Harpellaceae</taxon>
        <taxon>Furculomyces</taxon>
    </lineage>
</organism>
<dbReference type="Pfam" id="PF06127">
    <property type="entry name" value="Mpo1-like"/>
    <property type="match status" value="1"/>
</dbReference>
<proteinExistence type="predicted"/>
<reference evidence="2 3" key="1">
    <citation type="journal article" date="2018" name="MBio">
        <title>Comparative Genomics Reveals the Core Gene Toolbox for the Fungus-Insect Symbiosis.</title>
        <authorList>
            <person name="Wang Y."/>
            <person name="Stata M."/>
            <person name="Wang W."/>
            <person name="Stajich J.E."/>
            <person name="White M.M."/>
            <person name="Moncalvo J.M."/>
        </authorList>
    </citation>
    <scope>NUCLEOTIDE SEQUENCE [LARGE SCALE GENOMIC DNA]</scope>
    <source>
        <strain evidence="2 3">AUS-77-4</strain>
    </source>
</reference>
<evidence type="ECO:0000313" key="3">
    <source>
        <dbReference type="Proteomes" id="UP000245699"/>
    </source>
</evidence>
<feature type="transmembrane region" description="Helical" evidence="1">
    <location>
        <begin position="38"/>
        <end position="58"/>
    </location>
</feature>
<dbReference type="EMBL" id="MBFT01000604">
    <property type="protein sequence ID" value="PVU88707.1"/>
    <property type="molecule type" value="Genomic_DNA"/>
</dbReference>
<dbReference type="GO" id="GO:0046521">
    <property type="term" value="P:sphingoid catabolic process"/>
    <property type="evidence" value="ECO:0007669"/>
    <property type="project" value="TreeGrafter"/>
</dbReference>
<protein>
    <recommendedName>
        <fullName evidence="4">DUF962 domain protein</fullName>
    </recommendedName>
</protein>
<feature type="transmembrane region" description="Helical" evidence="1">
    <location>
        <begin position="78"/>
        <end position="100"/>
    </location>
</feature>
<dbReference type="GO" id="GO:0005783">
    <property type="term" value="C:endoplasmic reticulum"/>
    <property type="evidence" value="ECO:0007669"/>
    <property type="project" value="TreeGrafter"/>
</dbReference>
<dbReference type="OrthoDB" id="2124888at2759"/>
<dbReference type="AlphaFoldDB" id="A0A2T9Y8R2"/>
<feature type="transmembrane region" description="Helical" evidence="1">
    <location>
        <begin position="112"/>
        <end position="133"/>
    </location>
</feature>
<keyword evidence="1" id="KW-0472">Membrane</keyword>
<dbReference type="PANTHER" id="PTHR28026">
    <property type="entry name" value="DUF962 DOMAIN PROTEIN (AFU_ORTHOLOGUE AFUA_8G05310)"/>
    <property type="match status" value="1"/>
</dbReference>
<feature type="transmembrane region" description="Helical" evidence="1">
    <location>
        <begin position="145"/>
        <end position="167"/>
    </location>
</feature>
<keyword evidence="3" id="KW-1185">Reference proteome</keyword>
<name>A0A2T9Y8R2_9FUNG</name>
<dbReference type="Proteomes" id="UP000245699">
    <property type="component" value="Unassembled WGS sequence"/>
</dbReference>